<dbReference type="RefSeq" id="WP_318750885.1">
    <property type="nucleotide sequence ID" value="NZ_CP132508.1"/>
</dbReference>
<dbReference type="PANTHER" id="PTHR43163:SF6">
    <property type="entry name" value="DIPEPTIDE TRANSPORT SYSTEM PERMEASE PROTEIN DPPB-RELATED"/>
    <property type="match status" value="1"/>
</dbReference>
<feature type="transmembrane region" description="Helical" evidence="7">
    <location>
        <begin position="237"/>
        <end position="263"/>
    </location>
</feature>
<evidence type="ECO:0000256" key="1">
    <source>
        <dbReference type="ARBA" id="ARBA00004651"/>
    </source>
</evidence>
<feature type="transmembrane region" description="Helical" evidence="7">
    <location>
        <begin position="99"/>
        <end position="119"/>
    </location>
</feature>
<feature type="domain" description="ABC transmembrane type-1" evidence="8">
    <location>
        <begin position="95"/>
        <end position="302"/>
    </location>
</feature>
<evidence type="ECO:0000256" key="5">
    <source>
        <dbReference type="ARBA" id="ARBA00022989"/>
    </source>
</evidence>
<dbReference type="InterPro" id="IPR035906">
    <property type="entry name" value="MetI-like_sf"/>
</dbReference>
<dbReference type="SUPFAM" id="SSF161098">
    <property type="entry name" value="MetI-like"/>
    <property type="match status" value="1"/>
</dbReference>
<feature type="transmembrane region" description="Helical" evidence="7">
    <location>
        <begin position="283"/>
        <end position="309"/>
    </location>
</feature>
<evidence type="ECO:0000256" key="2">
    <source>
        <dbReference type="ARBA" id="ARBA00022448"/>
    </source>
</evidence>
<evidence type="ECO:0000256" key="7">
    <source>
        <dbReference type="RuleBase" id="RU363032"/>
    </source>
</evidence>
<evidence type="ECO:0000259" key="8">
    <source>
        <dbReference type="PROSITE" id="PS50928"/>
    </source>
</evidence>
<keyword evidence="2 7" id="KW-0813">Transport</keyword>
<keyword evidence="6 7" id="KW-0472">Membrane</keyword>
<reference evidence="9 10" key="1">
    <citation type="submission" date="2023-08" db="EMBL/GenBank/DDBJ databases">
        <title>Genome sequence of Thermaerobacter compostii strain Ins1, a spore-forming filamentous bacterium isolated from a deep geothermal reservoir.</title>
        <authorList>
            <person name="Bregnard D."/>
            <person name="Gonzalez D."/>
            <person name="Junier P."/>
        </authorList>
    </citation>
    <scope>NUCLEOTIDE SEQUENCE [LARGE SCALE GENOMIC DNA]</scope>
    <source>
        <strain evidence="9 10">Ins1</strain>
    </source>
</reference>
<evidence type="ECO:0000313" key="10">
    <source>
        <dbReference type="Proteomes" id="UP001304683"/>
    </source>
</evidence>
<dbReference type="InterPro" id="IPR000515">
    <property type="entry name" value="MetI-like"/>
</dbReference>
<comment type="similarity">
    <text evidence="7">Belongs to the binding-protein-dependent transport system permease family.</text>
</comment>
<comment type="subcellular location">
    <subcellularLocation>
        <location evidence="1 7">Cell membrane</location>
        <topology evidence="1 7">Multi-pass membrane protein</topology>
    </subcellularLocation>
</comment>
<keyword evidence="3" id="KW-1003">Cell membrane</keyword>
<sequence>MLEYLVRRVLQSLLVLWLVSVVTFALIHLAPGGPIQYFLQPGMSPAAIQQQIHNLGLDRPIPVQYLDWLGDLLRGDLGHTYKGYRPVGEIIWPTFKNTLILMGTAWLLTLLIAIPWGVYNSARPYGFSDTVASLIGYAGFAMPSFWLGIILQETFALKLQWFPLSNMYTYGREGDLLDLLHHMVLPVTTLVIINLAAYLKYARASMLEVLGQDYIRTARAKGVPERRVIFRHALRNALIPIVTILGLDLPFIVSGAALTEAVFNWPGMGQLFVQMAFAREYQVLMAITLIVTVVVVLGNLLADILYAVIDPRVRLTGKGVQAA</sequence>
<dbReference type="PROSITE" id="PS50928">
    <property type="entry name" value="ABC_TM1"/>
    <property type="match status" value="1"/>
</dbReference>
<protein>
    <submittedName>
        <fullName evidence="9">ABC transporter permease</fullName>
    </submittedName>
</protein>
<gene>
    <name evidence="9" type="ORF">Q5761_01310</name>
</gene>
<organism evidence="9 10">
    <name type="scientific">Thermaerobacter composti</name>
    <dbReference type="NCBI Taxonomy" id="554949"/>
    <lineage>
        <taxon>Bacteria</taxon>
        <taxon>Bacillati</taxon>
        <taxon>Bacillota</taxon>
        <taxon>Clostridia</taxon>
        <taxon>Eubacteriales</taxon>
        <taxon>Clostridiales Family XVII. Incertae Sedis</taxon>
        <taxon>Thermaerobacter</taxon>
    </lineage>
</organism>
<dbReference type="Gene3D" id="1.10.3720.10">
    <property type="entry name" value="MetI-like"/>
    <property type="match status" value="1"/>
</dbReference>
<dbReference type="CDD" id="cd06261">
    <property type="entry name" value="TM_PBP2"/>
    <property type="match status" value="1"/>
</dbReference>
<dbReference type="Pfam" id="PF19300">
    <property type="entry name" value="BPD_transp_1_N"/>
    <property type="match status" value="1"/>
</dbReference>
<feature type="transmembrane region" description="Helical" evidence="7">
    <location>
        <begin position="12"/>
        <end position="30"/>
    </location>
</feature>
<keyword evidence="4 7" id="KW-0812">Transmembrane</keyword>
<evidence type="ECO:0000256" key="4">
    <source>
        <dbReference type="ARBA" id="ARBA00022692"/>
    </source>
</evidence>
<accession>A0ABZ0QQ02</accession>
<evidence type="ECO:0000256" key="3">
    <source>
        <dbReference type="ARBA" id="ARBA00022475"/>
    </source>
</evidence>
<dbReference type="EMBL" id="CP132508">
    <property type="protein sequence ID" value="WPD19339.1"/>
    <property type="molecule type" value="Genomic_DNA"/>
</dbReference>
<evidence type="ECO:0000313" key="9">
    <source>
        <dbReference type="EMBL" id="WPD19339.1"/>
    </source>
</evidence>
<keyword evidence="5 7" id="KW-1133">Transmembrane helix</keyword>
<feature type="transmembrane region" description="Helical" evidence="7">
    <location>
        <begin position="131"/>
        <end position="151"/>
    </location>
</feature>
<dbReference type="InterPro" id="IPR045621">
    <property type="entry name" value="BPD_transp_1_N"/>
</dbReference>
<dbReference type="Proteomes" id="UP001304683">
    <property type="component" value="Chromosome"/>
</dbReference>
<dbReference type="Pfam" id="PF00528">
    <property type="entry name" value="BPD_transp_1"/>
    <property type="match status" value="1"/>
</dbReference>
<keyword evidence="10" id="KW-1185">Reference proteome</keyword>
<dbReference type="PANTHER" id="PTHR43163">
    <property type="entry name" value="DIPEPTIDE TRANSPORT SYSTEM PERMEASE PROTEIN DPPB-RELATED"/>
    <property type="match status" value="1"/>
</dbReference>
<proteinExistence type="inferred from homology"/>
<name>A0ABZ0QQ02_9FIRM</name>
<evidence type="ECO:0000256" key="6">
    <source>
        <dbReference type="ARBA" id="ARBA00023136"/>
    </source>
</evidence>
<feature type="transmembrane region" description="Helical" evidence="7">
    <location>
        <begin position="179"/>
        <end position="199"/>
    </location>
</feature>